<dbReference type="AlphaFoldDB" id="A0A9P0PMD0"/>
<keyword evidence="3" id="KW-1185">Reference proteome</keyword>
<name>A0A9P0PMD0_ACAOB</name>
<feature type="compositionally biased region" description="Polar residues" evidence="1">
    <location>
        <begin position="63"/>
        <end position="76"/>
    </location>
</feature>
<evidence type="ECO:0000256" key="1">
    <source>
        <dbReference type="SAM" id="MobiDB-lite"/>
    </source>
</evidence>
<feature type="region of interest" description="Disordered" evidence="1">
    <location>
        <begin position="62"/>
        <end position="90"/>
    </location>
</feature>
<sequence>MKNFTLDMIKNKIKAIRDTYHLEKNKITKYKKSGALPDDLYTPRLVWFNEAATFLEYCAGREPSSSLDKSEMSSVESSEDIDGGELEGTS</sequence>
<reference evidence="2" key="1">
    <citation type="submission" date="2022-03" db="EMBL/GenBank/DDBJ databases">
        <authorList>
            <person name="Sayadi A."/>
        </authorList>
    </citation>
    <scope>NUCLEOTIDE SEQUENCE</scope>
</reference>
<feature type="compositionally biased region" description="Acidic residues" evidence="1">
    <location>
        <begin position="77"/>
        <end position="90"/>
    </location>
</feature>
<gene>
    <name evidence="2" type="ORF">ACAOBT_LOCUS19167</name>
</gene>
<protein>
    <submittedName>
        <fullName evidence="2">Uncharacterized protein</fullName>
    </submittedName>
</protein>
<proteinExistence type="predicted"/>
<evidence type="ECO:0000313" key="3">
    <source>
        <dbReference type="Proteomes" id="UP001152888"/>
    </source>
</evidence>
<comment type="caution">
    <text evidence="2">The sequence shown here is derived from an EMBL/GenBank/DDBJ whole genome shotgun (WGS) entry which is preliminary data.</text>
</comment>
<organism evidence="2 3">
    <name type="scientific">Acanthoscelides obtectus</name>
    <name type="common">Bean weevil</name>
    <name type="synonym">Bruchus obtectus</name>
    <dbReference type="NCBI Taxonomy" id="200917"/>
    <lineage>
        <taxon>Eukaryota</taxon>
        <taxon>Metazoa</taxon>
        <taxon>Ecdysozoa</taxon>
        <taxon>Arthropoda</taxon>
        <taxon>Hexapoda</taxon>
        <taxon>Insecta</taxon>
        <taxon>Pterygota</taxon>
        <taxon>Neoptera</taxon>
        <taxon>Endopterygota</taxon>
        <taxon>Coleoptera</taxon>
        <taxon>Polyphaga</taxon>
        <taxon>Cucujiformia</taxon>
        <taxon>Chrysomeloidea</taxon>
        <taxon>Chrysomelidae</taxon>
        <taxon>Bruchinae</taxon>
        <taxon>Bruchini</taxon>
        <taxon>Acanthoscelides</taxon>
    </lineage>
</organism>
<dbReference type="EMBL" id="CAKOFQ010007068">
    <property type="protein sequence ID" value="CAH1989666.1"/>
    <property type="molecule type" value="Genomic_DNA"/>
</dbReference>
<dbReference type="OrthoDB" id="8190343at2759"/>
<evidence type="ECO:0000313" key="2">
    <source>
        <dbReference type="EMBL" id="CAH1989666.1"/>
    </source>
</evidence>
<dbReference type="Proteomes" id="UP001152888">
    <property type="component" value="Unassembled WGS sequence"/>
</dbReference>
<accession>A0A9P0PMD0</accession>